<dbReference type="OrthoDB" id="42023at2759"/>
<dbReference type="InParanoid" id="A0A1E7FGW7"/>
<dbReference type="Pfam" id="PF01554">
    <property type="entry name" value="MatE"/>
    <property type="match status" value="2"/>
</dbReference>
<dbReference type="EMBL" id="KV784357">
    <property type="protein sequence ID" value="OEU17419.1"/>
    <property type="molecule type" value="Genomic_DNA"/>
</dbReference>
<sequence>MVEETNTLPLEDSLAVNPEIFYDELIGPEEAADISSRNSIFSETSNPFLIIKGDLQEFAKVGSPDDHFSIASDWEEDFDPISQSTFYYHPDTGVKAYGKPVDRPSDNIRPWYYFYCSSAFRRKLRKSARWDDEMKKLISLALPYTIHTLFVSLLGLLEVGIIGRLLGTTELSAYFVTEFAISFATMFFHGILASLKVLVSQAHGASNLKLAGTYVQLCVWTHHLFSIPLVLLGWNFFDGIVLRLGFDEETADSAEAYARFALLYEALGIYNGALNCVLDVAGFETYSAFSNGVRAFFSFLAVFTVCTYIDGAELWMIGAIHICINILFFFLNVLVITYNGWLNGYLRHITSRNPFNEWFPIKTLLKASLRLSSGRVIENCEWNILFVFAAIQGPAEVAIWGLVGMLWDFADDIVTAVSDASKVRIAYLLGSSLPEQAKYSSEKSLFMGVVVSILMSMSLGVLQSIIPRWMTNDLTLQRLLGEMIPMVCLAVVLLSFGSICWSILCAQGRAHLTTGVNALGSLLVALPLATISNFVFNFNLQGLMSCIIIGYATSGFFNSILMLSSNWTNISKKVRKRTKRIEEKLEITQSSSANGIEGVSTEVIEAVSTEETVEESKRWWY</sequence>
<accession>A0A1E7FGW7</accession>
<feature type="transmembrane region" description="Helical" evidence="2">
    <location>
        <begin position="483"/>
        <end position="504"/>
    </location>
</feature>
<evidence type="ECO:0000313" key="4">
    <source>
        <dbReference type="Proteomes" id="UP000095751"/>
    </source>
</evidence>
<feature type="transmembrane region" description="Helical" evidence="2">
    <location>
        <begin position="516"/>
        <end position="536"/>
    </location>
</feature>
<organism evidence="3 4">
    <name type="scientific">Fragilariopsis cylindrus CCMP1102</name>
    <dbReference type="NCBI Taxonomy" id="635003"/>
    <lineage>
        <taxon>Eukaryota</taxon>
        <taxon>Sar</taxon>
        <taxon>Stramenopiles</taxon>
        <taxon>Ochrophyta</taxon>
        <taxon>Bacillariophyta</taxon>
        <taxon>Bacillariophyceae</taxon>
        <taxon>Bacillariophycidae</taxon>
        <taxon>Bacillariales</taxon>
        <taxon>Bacillariaceae</taxon>
        <taxon>Fragilariopsis</taxon>
    </lineage>
</organism>
<feature type="transmembrane region" description="Helical" evidence="2">
    <location>
        <begin position="293"/>
        <end position="311"/>
    </location>
</feature>
<keyword evidence="2" id="KW-1133">Transmembrane helix</keyword>
<feature type="transmembrane region" description="Helical" evidence="2">
    <location>
        <begin position="211"/>
        <end position="237"/>
    </location>
</feature>
<dbReference type="GO" id="GO:0015297">
    <property type="term" value="F:antiporter activity"/>
    <property type="evidence" value="ECO:0007669"/>
    <property type="project" value="InterPro"/>
</dbReference>
<evidence type="ECO:0000313" key="3">
    <source>
        <dbReference type="EMBL" id="OEU17419.1"/>
    </source>
</evidence>
<dbReference type="PANTHER" id="PTHR11206">
    <property type="entry name" value="MULTIDRUG RESISTANCE PROTEIN"/>
    <property type="match status" value="1"/>
</dbReference>
<feature type="transmembrane region" description="Helical" evidence="2">
    <location>
        <begin position="144"/>
        <end position="167"/>
    </location>
</feature>
<feature type="transmembrane region" description="Helical" evidence="2">
    <location>
        <begin position="445"/>
        <end position="463"/>
    </location>
</feature>
<dbReference type="AlphaFoldDB" id="A0A1E7FGW7"/>
<evidence type="ECO:0000256" key="2">
    <source>
        <dbReference type="SAM" id="Phobius"/>
    </source>
</evidence>
<proteinExistence type="inferred from homology"/>
<feature type="transmembrane region" description="Helical" evidence="2">
    <location>
        <begin position="179"/>
        <end position="199"/>
    </location>
</feature>
<dbReference type="KEGG" id="fcy:FRACYDRAFT_184037"/>
<name>A0A1E7FGW7_9STRA</name>
<dbReference type="GO" id="GO:0016020">
    <property type="term" value="C:membrane"/>
    <property type="evidence" value="ECO:0007669"/>
    <property type="project" value="InterPro"/>
</dbReference>
<dbReference type="GO" id="GO:0042910">
    <property type="term" value="F:xenobiotic transmembrane transporter activity"/>
    <property type="evidence" value="ECO:0007669"/>
    <property type="project" value="InterPro"/>
</dbReference>
<feature type="transmembrane region" description="Helical" evidence="2">
    <location>
        <begin position="542"/>
        <end position="563"/>
    </location>
</feature>
<dbReference type="InterPro" id="IPR002528">
    <property type="entry name" value="MATE_fam"/>
</dbReference>
<feature type="transmembrane region" description="Helical" evidence="2">
    <location>
        <begin position="317"/>
        <end position="342"/>
    </location>
</feature>
<feature type="transmembrane region" description="Helical" evidence="2">
    <location>
        <begin position="257"/>
        <end position="281"/>
    </location>
</feature>
<reference evidence="3 4" key="1">
    <citation type="submission" date="2016-09" db="EMBL/GenBank/DDBJ databases">
        <title>Extensive genetic diversity and differential bi-allelic expression allows diatom success in the polar Southern Ocean.</title>
        <authorList>
            <consortium name="DOE Joint Genome Institute"/>
            <person name="Mock T."/>
            <person name="Otillar R.P."/>
            <person name="Strauss J."/>
            <person name="Dupont C."/>
            <person name="Frickenhaus S."/>
            <person name="Maumus F."/>
            <person name="Mcmullan M."/>
            <person name="Sanges R."/>
            <person name="Schmutz J."/>
            <person name="Toseland A."/>
            <person name="Valas R."/>
            <person name="Veluchamy A."/>
            <person name="Ward B.J."/>
            <person name="Allen A."/>
            <person name="Barry K."/>
            <person name="Falciatore A."/>
            <person name="Ferrante M."/>
            <person name="Fortunato A.E."/>
            <person name="Gloeckner G."/>
            <person name="Gruber A."/>
            <person name="Hipkin R."/>
            <person name="Janech M."/>
            <person name="Kroth P."/>
            <person name="Leese F."/>
            <person name="Lindquist E."/>
            <person name="Lyon B.R."/>
            <person name="Martin J."/>
            <person name="Mayer C."/>
            <person name="Parker M."/>
            <person name="Quesneville H."/>
            <person name="Raymond J."/>
            <person name="Uhlig C."/>
            <person name="Valentin K.U."/>
            <person name="Worden A.Z."/>
            <person name="Armbrust E.V."/>
            <person name="Bowler C."/>
            <person name="Green B."/>
            <person name="Moulton V."/>
            <person name="Van Oosterhout C."/>
            <person name="Grigoriev I."/>
        </authorList>
    </citation>
    <scope>NUCLEOTIDE SEQUENCE [LARGE SCALE GENOMIC DNA]</scope>
    <source>
        <strain evidence="3 4">CCMP1102</strain>
    </source>
</reference>
<keyword evidence="2" id="KW-0472">Membrane</keyword>
<keyword evidence="2" id="KW-0812">Transmembrane</keyword>
<gene>
    <name evidence="3" type="ORF">FRACYDRAFT_184037</name>
</gene>
<evidence type="ECO:0000256" key="1">
    <source>
        <dbReference type="ARBA" id="ARBA00010199"/>
    </source>
</evidence>
<keyword evidence="4" id="KW-1185">Reference proteome</keyword>
<comment type="similarity">
    <text evidence="1">Belongs to the multi antimicrobial extrusion (MATE) (TC 2.A.66.1) family.</text>
</comment>
<dbReference type="Proteomes" id="UP000095751">
    <property type="component" value="Unassembled WGS sequence"/>
</dbReference>
<protein>
    <submittedName>
        <fullName evidence="3">Uncharacterized protein</fullName>
    </submittedName>
</protein>